<gene>
    <name evidence="2" type="ORF">HCJ38_11550</name>
</gene>
<dbReference type="EMBL" id="JAASTW010000015">
    <property type="protein sequence ID" value="MBC1489633.1"/>
    <property type="molecule type" value="Genomic_DNA"/>
</dbReference>
<dbReference type="Gene3D" id="2.60.120.10">
    <property type="entry name" value="Jelly Rolls"/>
    <property type="match status" value="1"/>
</dbReference>
<dbReference type="InterPro" id="IPR018490">
    <property type="entry name" value="cNMP-bd_dom_sf"/>
</dbReference>
<name>A0A7X1C9T9_9LIST</name>
<dbReference type="SUPFAM" id="SSF51206">
    <property type="entry name" value="cAMP-binding domain-like"/>
    <property type="match status" value="1"/>
</dbReference>
<proteinExistence type="predicted"/>
<protein>
    <submittedName>
        <fullName evidence="2">Crp/Fnr family transcriptional regulator</fullName>
    </submittedName>
</protein>
<comment type="caution">
    <text evidence="2">The sequence shown here is derived from an EMBL/GenBank/DDBJ whole genome shotgun (WGS) entry which is preliminary data.</text>
</comment>
<dbReference type="RefSeq" id="WP_185381353.1">
    <property type="nucleotide sequence ID" value="NZ_JAASTW010000015.1"/>
</dbReference>
<keyword evidence="1" id="KW-0010">Activator</keyword>
<evidence type="ECO:0000256" key="1">
    <source>
        <dbReference type="ARBA" id="ARBA00023159"/>
    </source>
</evidence>
<dbReference type="InterPro" id="IPR014710">
    <property type="entry name" value="RmlC-like_jellyroll"/>
</dbReference>
<dbReference type="AlphaFoldDB" id="A0A7X1C9T9"/>
<dbReference type="Proteomes" id="UP000561617">
    <property type="component" value="Unassembled WGS sequence"/>
</dbReference>
<evidence type="ECO:0000313" key="2">
    <source>
        <dbReference type="EMBL" id="MBC1489633.1"/>
    </source>
</evidence>
<evidence type="ECO:0000313" key="3">
    <source>
        <dbReference type="Proteomes" id="UP000561617"/>
    </source>
</evidence>
<organism evidence="2 3">
    <name type="scientific">Listeria immobilis</name>
    <dbReference type="NCBI Taxonomy" id="2713502"/>
    <lineage>
        <taxon>Bacteria</taxon>
        <taxon>Bacillati</taxon>
        <taxon>Bacillota</taxon>
        <taxon>Bacilli</taxon>
        <taxon>Bacillales</taxon>
        <taxon>Listeriaceae</taxon>
        <taxon>Listeria</taxon>
    </lineage>
</organism>
<reference evidence="2 3" key="1">
    <citation type="submission" date="2020-03" db="EMBL/GenBank/DDBJ databases">
        <title>Soil Listeria distribution.</title>
        <authorList>
            <person name="Liao J."/>
            <person name="Wiedmann M."/>
        </authorList>
    </citation>
    <scope>NUCLEOTIDE SEQUENCE [LARGE SCALE GENOMIC DNA]</scope>
    <source>
        <strain evidence="2 3">FSL L7-1554</strain>
    </source>
</reference>
<accession>A0A7X1C9T9</accession>
<sequence>MSKKSILLESLQLCGTEKKVEVFSKGTIFDCSNDQIILITSGVLHLEQVGDTESIITYLNGEYLLDLSQILQHNNQKYQLVGDTSIEVIQLSKKDFKKLTMEKPSFIEWLIDSIAAVTNKIMTEFSKKHYGSISKIKRSISNLYDEGILKPSDENTEWYEMPIFMSQMDLISYSNISKKIFRMKLNELINEKYFRVEKRKILIHYSFFKSEAA</sequence>